<comment type="caution">
    <text evidence="2">The sequence shown here is derived from an EMBL/GenBank/DDBJ whole genome shotgun (WGS) entry which is preliminary data.</text>
</comment>
<dbReference type="AlphaFoldDB" id="A0A328DF89"/>
<proteinExistence type="predicted"/>
<evidence type="ECO:0000313" key="3">
    <source>
        <dbReference type="Proteomes" id="UP000249390"/>
    </source>
</evidence>
<gene>
    <name evidence="2" type="ORF">DM860_014066</name>
</gene>
<reference evidence="2 3" key="1">
    <citation type="submission" date="2018-06" db="EMBL/GenBank/DDBJ databases">
        <title>The Genome of Cuscuta australis (Dodder) Provides Insight into the Evolution of Plant Parasitism.</title>
        <authorList>
            <person name="Liu H."/>
        </authorList>
    </citation>
    <scope>NUCLEOTIDE SEQUENCE [LARGE SCALE GENOMIC DNA]</scope>
    <source>
        <strain evidence="3">cv. Yunnan</strain>
        <tissue evidence="2">Vines</tissue>
    </source>
</reference>
<name>A0A328DF89_9ASTE</name>
<keyword evidence="3" id="KW-1185">Reference proteome</keyword>
<feature type="region of interest" description="Disordered" evidence="1">
    <location>
        <begin position="1"/>
        <end position="31"/>
    </location>
</feature>
<evidence type="ECO:0000256" key="1">
    <source>
        <dbReference type="SAM" id="MobiDB-lite"/>
    </source>
</evidence>
<dbReference type="Proteomes" id="UP000249390">
    <property type="component" value="Unassembled WGS sequence"/>
</dbReference>
<sequence length="77" mass="8766">MKRRLPASNSNRHFARERETAKERESTATGSPLLGATESVIYLSWRFENLATDGCVMYLMLPSIVKWLLIPLMIPSL</sequence>
<protein>
    <submittedName>
        <fullName evidence="2">Uncharacterized protein</fullName>
    </submittedName>
</protein>
<evidence type="ECO:0000313" key="2">
    <source>
        <dbReference type="EMBL" id="RAL43930.1"/>
    </source>
</evidence>
<feature type="compositionally biased region" description="Basic and acidic residues" evidence="1">
    <location>
        <begin position="14"/>
        <end position="26"/>
    </location>
</feature>
<organism evidence="2 3">
    <name type="scientific">Cuscuta australis</name>
    <dbReference type="NCBI Taxonomy" id="267555"/>
    <lineage>
        <taxon>Eukaryota</taxon>
        <taxon>Viridiplantae</taxon>
        <taxon>Streptophyta</taxon>
        <taxon>Embryophyta</taxon>
        <taxon>Tracheophyta</taxon>
        <taxon>Spermatophyta</taxon>
        <taxon>Magnoliopsida</taxon>
        <taxon>eudicotyledons</taxon>
        <taxon>Gunneridae</taxon>
        <taxon>Pentapetalae</taxon>
        <taxon>asterids</taxon>
        <taxon>lamiids</taxon>
        <taxon>Solanales</taxon>
        <taxon>Convolvulaceae</taxon>
        <taxon>Cuscuteae</taxon>
        <taxon>Cuscuta</taxon>
        <taxon>Cuscuta subgen. Grammica</taxon>
        <taxon>Cuscuta sect. Cleistogrammica</taxon>
    </lineage>
</organism>
<dbReference type="EMBL" id="NQVE01000150">
    <property type="protein sequence ID" value="RAL43930.1"/>
    <property type="molecule type" value="Genomic_DNA"/>
</dbReference>
<accession>A0A328DF89</accession>